<organism evidence="2 3">
    <name type="scientific">Xylaria bambusicola</name>
    <dbReference type="NCBI Taxonomy" id="326684"/>
    <lineage>
        <taxon>Eukaryota</taxon>
        <taxon>Fungi</taxon>
        <taxon>Dikarya</taxon>
        <taxon>Ascomycota</taxon>
        <taxon>Pezizomycotina</taxon>
        <taxon>Sordariomycetes</taxon>
        <taxon>Xylariomycetidae</taxon>
        <taxon>Xylariales</taxon>
        <taxon>Xylariaceae</taxon>
        <taxon>Xylaria</taxon>
    </lineage>
</organism>
<reference evidence="2 3" key="1">
    <citation type="submission" date="2023-10" db="EMBL/GenBank/DDBJ databases">
        <title>Draft genome sequence of Xylaria bambusicola isolate GMP-LS, the root and basal stem rot pathogen of sugarcane in Indonesia.</title>
        <authorList>
            <person name="Selvaraj P."/>
            <person name="Muralishankar V."/>
            <person name="Muruganantham S."/>
            <person name="Sp S."/>
            <person name="Haryani S."/>
            <person name="Lau K.J.X."/>
            <person name="Naqvi N.I."/>
        </authorList>
    </citation>
    <scope>NUCLEOTIDE SEQUENCE [LARGE SCALE GENOMIC DNA]</scope>
    <source>
        <strain evidence="2">GMP-LS</strain>
    </source>
</reference>
<gene>
    <name evidence="2" type="ORF">RRF57_005088</name>
</gene>
<accession>A0AAN7ULC1</accession>
<comment type="caution">
    <text evidence="2">The sequence shown here is derived from an EMBL/GenBank/DDBJ whole genome shotgun (WGS) entry which is preliminary data.</text>
</comment>
<evidence type="ECO:0000256" key="1">
    <source>
        <dbReference type="SAM" id="MobiDB-lite"/>
    </source>
</evidence>
<feature type="region of interest" description="Disordered" evidence="1">
    <location>
        <begin position="41"/>
        <end position="94"/>
    </location>
</feature>
<evidence type="ECO:0000313" key="2">
    <source>
        <dbReference type="EMBL" id="KAK5629373.1"/>
    </source>
</evidence>
<evidence type="ECO:0000313" key="3">
    <source>
        <dbReference type="Proteomes" id="UP001305414"/>
    </source>
</evidence>
<dbReference type="EMBL" id="JAWHQM010000011">
    <property type="protein sequence ID" value="KAK5629373.1"/>
    <property type="molecule type" value="Genomic_DNA"/>
</dbReference>
<sequence>MRQLEFLERLEASRAVNELFITNVRLSHNGYRQGNRGALLEAPNISDAPPVHHNHATVTDRKDHARDQRNPPRWSDGIPVSPVEPSDASASFPQ</sequence>
<keyword evidence="3" id="KW-1185">Reference proteome</keyword>
<feature type="compositionally biased region" description="Basic and acidic residues" evidence="1">
    <location>
        <begin position="58"/>
        <end position="70"/>
    </location>
</feature>
<name>A0AAN7ULC1_9PEZI</name>
<dbReference type="AlphaFoldDB" id="A0AAN7ULC1"/>
<proteinExistence type="predicted"/>
<dbReference type="Proteomes" id="UP001305414">
    <property type="component" value="Unassembled WGS sequence"/>
</dbReference>
<protein>
    <submittedName>
        <fullName evidence="2">Uncharacterized protein</fullName>
    </submittedName>
</protein>